<dbReference type="InterPro" id="IPR012914">
    <property type="entry name" value="PucR_dom"/>
</dbReference>
<proteinExistence type="inferred from homology"/>
<accession>A0ABP8BX01</accession>
<organism evidence="5 6">
    <name type="scientific">Actinomadura meridiana</name>
    <dbReference type="NCBI Taxonomy" id="559626"/>
    <lineage>
        <taxon>Bacteria</taxon>
        <taxon>Bacillati</taxon>
        <taxon>Actinomycetota</taxon>
        <taxon>Actinomycetes</taxon>
        <taxon>Streptosporangiales</taxon>
        <taxon>Thermomonosporaceae</taxon>
        <taxon>Actinomadura</taxon>
    </lineage>
</organism>
<protein>
    <submittedName>
        <fullName evidence="5">PucR family transcriptional regulator</fullName>
    </submittedName>
</protein>
<reference evidence="6" key="1">
    <citation type="journal article" date="2019" name="Int. J. Syst. Evol. Microbiol.">
        <title>The Global Catalogue of Microorganisms (GCM) 10K type strain sequencing project: providing services to taxonomists for standard genome sequencing and annotation.</title>
        <authorList>
            <consortium name="The Broad Institute Genomics Platform"/>
            <consortium name="The Broad Institute Genome Sequencing Center for Infectious Disease"/>
            <person name="Wu L."/>
            <person name="Ma J."/>
        </authorList>
    </citation>
    <scope>NUCLEOTIDE SEQUENCE [LARGE SCALE GENOMIC DNA]</scope>
    <source>
        <strain evidence="6">JCM 17440</strain>
    </source>
</reference>
<dbReference type="InterPro" id="IPR041522">
    <property type="entry name" value="CdaR_GGDEF"/>
</dbReference>
<evidence type="ECO:0000259" key="4">
    <source>
        <dbReference type="Pfam" id="PF17853"/>
    </source>
</evidence>
<dbReference type="Pfam" id="PF17853">
    <property type="entry name" value="GGDEF_2"/>
    <property type="match status" value="1"/>
</dbReference>
<evidence type="ECO:0000256" key="1">
    <source>
        <dbReference type="ARBA" id="ARBA00006754"/>
    </source>
</evidence>
<keyword evidence="6" id="KW-1185">Reference proteome</keyword>
<dbReference type="Proteomes" id="UP001501710">
    <property type="component" value="Unassembled WGS sequence"/>
</dbReference>
<gene>
    <name evidence="5" type="ORF">GCM10022254_20430</name>
</gene>
<name>A0ABP8BX01_9ACTN</name>
<dbReference type="Pfam" id="PF07905">
    <property type="entry name" value="PucR"/>
    <property type="match status" value="1"/>
</dbReference>
<evidence type="ECO:0000313" key="6">
    <source>
        <dbReference type="Proteomes" id="UP001501710"/>
    </source>
</evidence>
<feature type="domain" description="PucR C-terminal helix-turn-helix" evidence="3">
    <location>
        <begin position="475"/>
        <end position="533"/>
    </location>
</feature>
<dbReference type="InterPro" id="IPR051448">
    <property type="entry name" value="CdaR-like_regulators"/>
</dbReference>
<comment type="caution">
    <text evidence="5">The sequence shown here is derived from an EMBL/GenBank/DDBJ whole genome shotgun (WGS) entry which is preliminary data.</text>
</comment>
<dbReference type="Gene3D" id="1.10.10.2840">
    <property type="entry name" value="PucR C-terminal helix-turn-helix domain"/>
    <property type="match status" value="1"/>
</dbReference>
<dbReference type="PANTHER" id="PTHR33744:SF1">
    <property type="entry name" value="DNA-BINDING TRANSCRIPTIONAL ACTIVATOR ADER"/>
    <property type="match status" value="1"/>
</dbReference>
<dbReference type="Pfam" id="PF13556">
    <property type="entry name" value="HTH_30"/>
    <property type="match status" value="1"/>
</dbReference>
<dbReference type="InterPro" id="IPR025736">
    <property type="entry name" value="PucR_C-HTH_dom"/>
</dbReference>
<sequence>MLPTVDDVLQLDAVRRGQPHVVAGADRTGNRVRWVHVAEVTDIAHLLHGGELVLTTGIALPDEPERLRAYIADLADVGVSGLMIELGRRYASVLPPALIAAAEDHGLPVVVLAHEPAFVDITESVHARIVQDQFAELRASERLHEIFTQLSVEGASTDEVVRQVASLGGHPVVLENLSHQVLAADAGGADPSELLSAWETRSRAVRPGRRTGYDETSGWLITMVGARGEDWGRLIIDLGAPPSARDTVLIERAATTLALGRLLDRHAESVERQAHGTIIARILAHAYSDPQEAAARARALGVPLSGRRLLGVVLRHRDPTGARRGAPPPIGELSALAETAAAACKDARLSALVGVLDEGGPHARVGVLASLPARADVETVLTEVATRIRKQSGETVMAAGSVVETIRDVRRSFLEAEQVADVAARGSGARLFYRLPDLRLRGLLHLLRDDARVQTFVERELGPLLEYDAQRGSDLTHILELYLEAGRNKAVAAQQAHLSRPAFYERLRRIERVLDADLDDVESCVSFHVALLALSSVRWERP</sequence>
<dbReference type="PANTHER" id="PTHR33744">
    <property type="entry name" value="CARBOHYDRATE DIACID REGULATOR"/>
    <property type="match status" value="1"/>
</dbReference>
<evidence type="ECO:0000259" key="2">
    <source>
        <dbReference type="Pfam" id="PF07905"/>
    </source>
</evidence>
<dbReference type="InterPro" id="IPR042070">
    <property type="entry name" value="PucR_C-HTH_sf"/>
</dbReference>
<dbReference type="RefSeq" id="WP_344893486.1">
    <property type="nucleotide sequence ID" value="NZ_BAABAS010000005.1"/>
</dbReference>
<evidence type="ECO:0000259" key="3">
    <source>
        <dbReference type="Pfam" id="PF13556"/>
    </source>
</evidence>
<feature type="domain" description="Purine catabolism PurC-like" evidence="2">
    <location>
        <begin position="7"/>
        <end position="129"/>
    </location>
</feature>
<dbReference type="EMBL" id="BAABAS010000005">
    <property type="protein sequence ID" value="GAA4228988.1"/>
    <property type="molecule type" value="Genomic_DNA"/>
</dbReference>
<feature type="domain" description="CdaR GGDEF-like" evidence="4">
    <location>
        <begin position="288"/>
        <end position="422"/>
    </location>
</feature>
<evidence type="ECO:0000313" key="5">
    <source>
        <dbReference type="EMBL" id="GAA4228988.1"/>
    </source>
</evidence>
<comment type="similarity">
    <text evidence="1">Belongs to the CdaR family.</text>
</comment>